<evidence type="ECO:0000256" key="5">
    <source>
        <dbReference type="ARBA" id="ARBA00023136"/>
    </source>
</evidence>
<dbReference type="PANTHER" id="PTHR48063">
    <property type="entry name" value="LRR RECEPTOR-LIKE KINASE"/>
    <property type="match status" value="1"/>
</dbReference>
<keyword evidence="2 7" id="KW-0812">Transmembrane</keyword>
<reference evidence="8 9" key="1">
    <citation type="submission" date="2024-01" db="EMBL/GenBank/DDBJ databases">
        <title>Genome assemblies of Stephania.</title>
        <authorList>
            <person name="Yang L."/>
        </authorList>
    </citation>
    <scope>NUCLEOTIDE SEQUENCE [LARGE SCALE GENOMIC DNA]</scope>
    <source>
        <strain evidence="8">QJT</strain>
        <tissue evidence="8">Leaf</tissue>
    </source>
</reference>
<protein>
    <submittedName>
        <fullName evidence="8">Uncharacterized protein</fullName>
    </submittedName>
</protein>
<dbReference type="SUPFAM" id="SSF52058">
    <property type="entry name" value="L domain-like"/>
    <property type="match status" value="1"/>
</dbReference>
<keyword evidence="5 7" id="KW-0472">Membrane</keyword>
<comment type="subcellular location">
    <subcellularLocation>
        <location evidence="1">Membrane</location>
        <topology evidence="1">Single-pass type I membrane protein</topology>
    </subcellularLocation>
</comment>
<dbReference type="InterPro" id="IPR001611">
    <property type="entry name" value="Leu-rich_rpt"/>
</dbReference>
<dbReference type="AlphaFoldDB" id="A0AAP0I0B3"/>
<comment type="caution">
    <text evidence="8">The sequence shown here is derived from an EMBL/GenBank/DDBJ whole genome shotgun (WGS) entry which is preliminary data.</text>
</comment>
<evidence type="ECO:0000256" key="7">
    <source>
        <dbReference type="SAM" id="Phobius"/>
    </source>
</evidence>
<gene>
    <name evidence="8" type="ORF">Sjap_020470</name>
</gene>
<dbReference type="Proteomes" id="UP001417504">
    <property type="component" value="Unassembled WGS sequence"/>
</dbReference>
<sequence length="278" mass="31399">MATTNPANPFSTFSITVNRRELEDQMSLWITRGIELEYNGTFTFLKCIDLSNNTLSGEIPREIRSLTGLCILNLFMNHLIGKIPEKIGDMQRLEVLDLLRNQLSSSIPLSISILSFLNHLNLPNNNLFGRIPSGNQLQTLSSPSIYVGNARLCGAPLKDCTTHHPNIHGLNHEEDKGGFTWLPFFISMTIGLVVGFWSVCGTLTLKKLWRYAFFRFIDDMNDTILVFVAYAGYAKLLEGLKYWNTRRFIVLIEQGKSISHMGVFSGQQSHRRVTSGQP</sequence>
<dbReference type="InterPro" id="IPR032675">
    <property type="entry name" value="LRR_dom_sf"/>
</dbReference>
<dbReference type="FunFam" id="3.80.10.10:FF:000221">
    <property type="entry name" value="Leucine-rich repeat receptor-like protein kinase PXL1"/>
    <property type="match status" value="1"/>
</dbReference>
<name>A0AAP0I0B3_9MAGN</name>
<evidence type="ECO:0000256" key="2">
    <source>
        <dbReference type="ARBA" id="ARBA00022692"/>
    </source>
</evidence>
<evidence type="ECO:0000313" key="8">
    <source>
        <dbReference type="EMBL" id="KAK9103216.1"/>
    </source>
</evidence>
<evidence type="ECO:0000256" key="3">
    <source>
        <dbReference type="ARBA" id="ARBA00022729"/>
    </source>
</evidence>
<dbReference type="GO" id="GO:0016020">
    <property type="term" value="C:membrane"/>
    <property type="evidence" value="ECO:0007669"/>
    <property type="project" value="UniProtKB-SubCell"/>
</dbReference>
<accession>A0AAP0I0B3</accession>
<evidence type="ECO:0000256" key="6">
    <source>
        <dbReference type="ARBA" id="ARBA00023180"/>
    </source>
</evidence>
<evidence type="ECO:0000313" key="9">
    <source>
        <dbReference type="Proteomes" id="UP001417504"/>
    </source>
</evidence>
<keyword evidence="3" id="KW-0732">Signal</keyword>
<dbReference type="Gene3D" id="3.80.10.10">
    <property type="entry name" value="Ribonuclease Inhibitor"/>
    <property type="match status" value="1"/>
</dbReference>
<keyword evidence="6" id="KW-0325">Glycoprotein</keyword>
<dbReference type="EMBL" id="JBBNAE010000008">
    <property type="protein sequence ID" value="KAK9103216.1"/>
    <property type="molecule type" value="Genomic_DNA"/>
</dbReference>
<dbReference type="PANTHER" id="PTHR48063:SF90">
    <property type="entry name" value="OS11G0565920 PROTEIN"/>
    <property type="match status" value="1"/>
</dbReference>
<dbReference type="Pfam" id="PF00560">
    <property type="entry name" value="LRR_1"/>
    <property type="match status" value="1"/>
</dbReference>
<evidence type="ECO:0000256" key="1">
    <source>
        <dbReference type="ARBA" id="ARBA00004479"/>
    </source>
</evidence>
<evidence type="ECO:0000256" key="4">
    <source>
        <dbReference type="ARBA" id="ARBA00022989"/>
    </source>
</evidence>
<keyword evidence="9" id="KW-1185">Reference proteome</keyword>
<keyword evidence="4 7" id="KW-1133">Transmembrane helix</keyword>
<organism evidence="8 9">
    <name type="scientific">Stephania japonica</name>
    <dbReference type="NCBI Taxonomy" id="461633"/>
    <lineage>
        <taxon>Eukaryota</taxon>
        <taxon>Viridiplantae</taxon>
        <taxon>Streptophyta</taxon>
        <taxon>Embryophyta</taxon>
        <taxon>Tracheophyta</taxon>
        <taxon>Spermatophyta</taxon>
        <taxon>Magnoliopsida</taxon>
        <taxon>Ranunculales</taxon>
        <taxon>Menispermaceae</taxon>
        <taxon>Menispermoideae</taxon>
        <taxon>Cissampelideae</taxon>
        <taxon>Stephania</taxon>
    </lineage>
</organism>
<proteinExistence type="predicted"/>
<feature type="transmembrane region" description="Helical" evidence="7">
    <location>
        <begin position="181"/>
        <end position="205"/>
    </location>
</feature>
<dbReference type="InterPro" id="IPR046956">
    <property type="entry name" value="RLP23-like"/>
</dbReference>